<evidence type="ECO:0000313" key="5">
    <source>
        <dbReference type="Proteomes" id="UP000247409"/>
    </source>
</evidence>
<dbReference type="EMBL" id="NBIV01000156">
    <property type="protein sequence ID" value="PXF42618.1"/>
    <property type="molecule type" value="Genomic_DNA"/>
</dbReference>
<keyword evidence="2" id="KW-0812">Transmembrane</keyword>
<evidence type="ECO:0000313" key="4">
    <source>
        <dbReference type="EMBL" id="PXF42618.1"/>
    </source>
</evidence>
<dbReference type="Proteomes" id="UP000247409">
    <property type="component" value="Unassembled WGS sequence"/>
</dbReference>
<keyword evidence="2" id="KW-1133">Transmembrane helix</keyword>
<proteinExistence type="predicted"/>
<feature type="transmembrane region" description="Helical" evidence="2">
    <location>
        <begin position="405"/>
        <end position="430"/>
    </location>
</feature>
<reference evidence="4 5" key="1">
    <citation type="journal article" date="2018" name="Mol. Biol. Evol.">
        <title>Analysis of the draft genome of the red seaweed Gracilariopsis chorda provides insights into genome size evolution in Rhodophyta.</title>
        <authorList>
            <person name="Lee J."/>
            <person name="Yang E.C."/>
            <person name="Graf L."/>
            <person name="Yang J.H."/>
            <person name="Qiu H."/>
            <person name="Zel Zion U."/>
            <person name="Chan C.X."/>
            <person name="Stephens T.G."/>
            <person name="Weber A.P.M."/>
            <person name="Boo G.H."/>
            <person name="Boo S.M."/>
            <person name="Kim K.M."/>
            <person name="Shin Y."/>
            <person name="Jung M."/>
            <person name="Lee S.J."/>
            <person name="Yim H.S."/>
            <person name="Lee J.H."/>
            <person name="Bhattacharya D."/>
            <person name="Yoon H.S."/>
        </authorList>
    </citation>
    <scope>NUCLEOTIDE SEQUENCE [LARGE SCALE GENOMIC DNA]</scope>
    <source>
        <strain evidence="4 5">SKKU-2015</strain>
        <tissue evidence="4">Whole body</tissue>
    </source>
</reference>
<feature type="compositionally biased region" description="Polar residues" evidence="1">
    <location>
        <begin position="537"/>
        <end position="546"/>
    </location>
</feature>
<feature type="signal peptide" evidence="3">
    <location>
        <begin position="1"/>
        <end position="22"/>
    </location>
</feature>
<gene>
    <name evidence="4" type="ORF">BWQ96_07668</name>
</gene>
<organism evidence="4 5">
    <name type="scientific">Gracilariopsis chorda</name>
    <dbReference type="NCBI Taxonomy" id="448386"/>
    <lineage>
        <taxon>Eukaryota</taxon>
        <taxon>Rhodophyta</taxon>
        <taxon>Florideophyceae</taxon>
        <taxon>Rhodymeniophycidae</taxon>
        <taxon>Gracilariales</taxon>
        <taxon>Gracilariaceae</taxon>
        <taxon>Gracilariopsis</taxon>
    </lineage>
</organism>
<evidence type="ECO:0000256" key="1">
    <source>
        <dbReference type="SAM" id="MobiDB-lite"/>
    </source>
</evidence>
<dbReference type="OrthoDB" id="10472404at2759"/>
<evidence type="ECO:0000256" key="3">
    <source>
        <dbReference type="SAM" id="SignalP"/>
    </source>
</evidence>
<accession>A0A2V3IKP5</accession>
<name>A0A2V3IKP5_9FLOR</name>
<comment type="caution">
    <text evidence="4">The sequence shown here is derived from an EMBL/GenBank/DDBJ whole genome shotgun (WGS) entry which is preliminary data.</text>
</comment>
<feature type="region of interest" description="Disordered" evidence="1">
    <location>
        <begin position="578"/>
        <end position="613"/>
    </location>
</feature>
<feature type="region of interest" description="Disordered" evidence="1">
    <location>
        <begin position="528"/>
        <end position="555"/>
    </location>
</feature>
<feature type="chain" id="PRO_5016015224" evidence="3">
    <location>
        <begin position="23"/>
        <end position="613"/>
    </location>
</feature>
<sequence>MIQPSLLAALVLLVVVPQLVFAQQQTDDSKCVFRTFGHTVWPVPRYFSMSDDAPAARYYRQNEDDGDKMKRAFKFVQKLVEIMDKRRDKNHPDACNLHRDLQWVRDGPDAATKREVVAAGRGGLDDTCPSRLDFTRDQHSDPELKKLAADSMSIIKDVVHTMPSAMEGPQSPSSRGLRNWTEETHQLADWDLRRLSQTCELQTISAYRIDGTLHMLVDVTNRPVDQFVFDYERQLYMEWVRDDFKGSMKMTQPRLIPKNATHDDRGDYEKSTTILTKWGGKLNLASHGEMTLDKNPAIKEALRQNTVAIDLAEDAITPSNIAILALPLTMNLIPVAFLAELSTFAMLAYIIFTDVFSTLPFLVKGVELINSVDHERRETVAFYLGTKEFGEIEVWAASCKGDDRFHAIGVAFVVIAVAAIIVGVLFEAFATMLMRRRRRKEGSEAEGPFGRVVFDITKMSLLGSGMDADDFERRYSIDAADFDRDTEDESQASSDTRSPTVKKWLQWGSHDATLMSVKVVPNVEHDGRSAKYMSRDASAQTQTSGDTTEEEEKEKNWFSRQWDKLLIFLGLEETTGDGGDFGVGVGSDGMSSAERAARDSGSDGYSYRYDMES</sequence>
<keyword evidence="2" id="KW-0472">Membrane</keyword>
<keyword evidence="5" id="KW-1185">Reference proteome</keyword>
<evidence type="ECO:0000256" key="2">
    <source>
        <dbReference type="SAM" id="Phobius"/>
    </source>
</evidence>
<keyword evidence="3" id="KW-0732">Signal</keyword>
<dbReference type="AlphaFoldDB" id="A0A2V3IKP5"/>
<feature type="compositionally biased region" description="Gly residues" evidence="1">
    <location>
        <begin position="578"/>
        <end position="587"/>
    </location>
</feature>
<protein>
    <submittedName>
        <fullName evidence="4">Uncharacterized protein</fullName>
    </submittedName>
</protein>